<dbReference type="OrthoDB" id="271433at2759"/>
<gene>
    <name evidence="5" type="ORF">DMN91_007575</name>
    <name evidence="4" type="ORF">X777_09239</name>
</gene>
<evidence type="ECO:0000313" key="6">
    <source>
        <dbReference type="Proteomes" id="UP000053097"/>
    </source>
</evidence>
<keyword evidence="2" id="KW-0560">Oxidoreductase</keyword>
<dbReference type="AlphaFoldDB" id="A0A026WA70"/>
<keyword evidence="1" id="KW-0479">Metal-binding</keyword>
<dbReference type="EMBL" id="KK107364">
    <property type="protein sequence ID" value="EZA51924.1"/>
    <property type="molecule type" value="Genomic_DNA"/>
</dbReference>
<reference evidence="5" key="3">
    <citation type="submission" date="2018-07" db="EMBL/GenBank/DDBJ databases">
        <authorList>
            <person name="Mckenzie S.K."/>
            <person name="Kronauer D.J.C."/>
        </authorList>
    </citation>
    <scope>NUCLEOTIDE SEQUENCE</scope>
    <source>
        <strain evidence="5">Clonal line C1</strain>
    </source>
</reference>
<organism evidence="4 6">
    <name type="scientific">Ooceraea biroi</name>
    <name type="common">Clonal raider ant</name>
    <name type="synonym">Cerapachys biroi</name>
    <dbReference type="NCBI Taxonomy" id="2015173"/>
    <lineage>
        <taxon>Eukaryota</taxon>
        <taxon>Metazoa</taxon>
        <taxon>Ecdysozoa</taxon>
        <taxon>Arthropoda</taxon>
        <taxon>Hexapoda</taxon>
        <taxon>Insecta</taxon>
        <taxon>Pterygota</taxon>
        <taxon>Neoptera</taxon>
        <taxon>Endopterygota</taxon>
        <taxon>Hymenoptera</taxon>
        <taxon>Apocrita</taxon>
        <taxon>Aculeata</taxon>
        <taxon>Formicoidea</taxon>
        <taxon>Formicidae</taxon>
        <taxon>Dorylinae</taxon>
        <taxon>Ooceraea</taxon>
    </lineage>
</organism>
<dbReference type="EMBL" id="QOIP01000007">
    <property type="protein sequence ID" value="RLU20960.1"/>
    <property type="molecule type" value="Genomic_DNA"/>
</dbReference>
<dbReference type="Gene3D" id="2.60.120.10">
    <property type="entry name" value="Jelly Rolls"/>
    <property type="match status" value="1"/>
</dbReference>
<dbReference type="GO" id="GO:0005739">
    <property type="term" value="C:mitochondrion"/>
    <property type="evidence" value="ECO:0007669"/>
    <property type="project" value="TreeGrafter"/>
</dbReference>
<dbReference type="PANTHER" id="PTHR22966">
    <property type="entry name" value="2-AMINOETHANETHIOL DIOXYGENASE"/>
    <property type="match status" value="1"/>
</dbReference>
<reference evidence="5 7" key="2">
    <citation type="journal article" date="2018" name="Genome Res.">
        <title>The genomic architecture and molecular evolution of ant odorant receptors.</title>
        <authorList>
            <person name="McKenzie S.K."/>
            <person name="Kronauer D.J.C."/>
        </authorList>
    </citation>
    <scope>NUCLEOTIDE SEQUENCE [LARGE SCALE GENOMIC DNA]</scope>
    <source>
        <strain evidence="5">Clonal line C1</strain>
    </source>
</reference>
<reference evidence="4 6" key="1">
    <citation type="journal article" date="2014" name="Curr. Biol.">
        <title>The genome of the clonal raider ant Cerapachys biroi.</title>
        <authorList>
            <person name="Oxley P.R."/>
            <person name="Ji L."/>
            <person name="Fetter-Pruneda I."/>
            <person name="McKenzie S.K."/>
            <person name="Li C."/>
            <person name="Hu H."/>
            <person name="Zhang G."/>
            <person name="Kronauer D.J."/>
        </authorList>
    </citation>
    <scope>NUCLEOTIDE SEQUENCE [LARGE SCALE GENOMIC DNA]</scope>
</reference>
<dbReference type="SUPFAM" id="SSF51182">
    <property type="entry name" value="RmlC-like cupins"/>
    <property type="match status" value="1"/>
</dbReference>
<name>A0A026WA70_OOCBI</name>
<protein>
    <submittedName>
        <fullName evidence="4">2-aminoethanethiol dioxygenase</fullName>
    </submittedName>
</protein>
<keyword evidence="4" id="KW-0223">Dioxygenase</keyword>
<evidence type="ECO:0000313" key="7">
    <source>
        <dbReference type="Proteomes" id="UP000279307"/>
    </source>
</evidence>
<dbReference type="InterPro" id="IPR014710">
    <property type="entry name" value="RmlC-like_jellyroll"/>
</dbReference>
<dbReference type="Proteomes" id="UP000279307">
    <property type="component" value="Chromosome 7"/>
</dbReference>
<dbReference type="PANTHER" id="PTHR22966:SF61">
    <property type="entry name" value="2-AMINOETHANETHIOL DIOXYGENASE"/>
    <property type="match status" value="1"/>
</dbReference>
<evidence type="ECO:0000313" key="5">
    <source>
        <dbReference type="EMBL" id="RLU20960.1"/>
    </source>
</evidence>
<accession>A0A026WA70</accession>
<dbReference type="GO" id="GO:0046872">
    <property type="term" value="F:metal ion binding"/>
    <property type="evidence" value="ECO:0007669"/>
    <property type="project" value="UniProtKB-KW"/>
</dbReference>
<evidence type="ECO:0000313" key="4">
    <source>
        <dbReference type="EMBL" id="EZA51924.1"/>
    </source>
</evidence>
<dbReference type="InterPro" id="IPR011051">
    <property type="entry name" value="RmlC_Cupin_sf"/>
</dbReference>
<sequence>MTSAIEVLAKQAMKTFGDRRNVGYKLCQKNFDKLWNLINKITAEDVKLDKNVLDYVSRQPTPMCVMDILENKDITIAIFILKHGVTMPMHDHPGMHGLLKVISGMVELNSYSLKTRSDHIAKANEEIVAFRHRPVFLDHDSPACILTPSEKNLHQISCLEGPAAFLDILSPPYDVDEFGRGPRPCTFFKIVKSKLCTESGDVIEEVQLSVMENLPDFSSSSLEYIGPPLKDYSG</sequence>
<keyword evidence="6" id="KW-1185">Reference proteome</keyword>
<proteinExistence type="predicted"/>
<dbReference type="Proteomes" id="UP000053097">
    <property type="component" value="Unassembled WGS sequence"/>
</dbReference>
<keyword evidence="3" id="KW-0408">Iron</keyword>
<dbReference type="InterPro" id="IPR012864">
    <property type="entry name" value="PCO/ADO"/>
</dbReference>
<dbReference type="OMA" id="RCIWGKL"/>
<dbReference type="GO" id="GO:0016702">
    <property type="term" value="F:oxidoreductase activity, acting on single donors with incorporation of molecular oxygen, incorporation of two atoms of oxygen"/>
    <property type="evidence" value="ECO:0007669"/>
    <property type="project" value="InterPro"/>
</dbReference>
<evidence type="ECO:0000256" key="1">
    <source>
        <dbReference type="ARBA" id="ARBA00022723"/>
    </source>
</evidence>
<evidence type="ECO:0000256" key="3">
    <source>
        <dbReference type="ARBA" id="ARBA00023004"/>
    </source>
</evidence>
<evidence type="ECO:0000256" key="2">
    <source>
        <dbReference type="ARBA" id="ARBA00023002"/>
    </source>
</evidence>
<dbReference type="Pfam" id="PF07847">
    <property type="entry name" value="PCO_ADO"/>
    <property type="match status" value="1"/>
</dbReference>
<dbReference type="CDD" id="cd20289">
    <property type="entry name" value="cupin_ADO"/>
    <property type="match status" value="1"/>
</dbReference>
<dbReference type="STRING" id="2015173.A0A026WA70"/>